<sequence length="474" mass="53923">MRTIIIISVFFVFFTSVNKCFAQSFYFGADLSYVNELQDCGAAYTESGVAKDPYTIFREHGANLIRLRLWHTPSWYDGLNQGHRYSDFQDVRHSIMRAKAEGMQVLLDFHLSDTWADPGHQVAPAAWISVLNNLPVLQDSLYNYIYSTLVNLAADNLLPEIVQIGNETNRGILLSQQTNDAGWSLDWTRNSALFNTAISAVRDVESAFSTPIKIALHIANPTESDWLMKGFWDHGVRDFNIIGLSYYWQFHTVQFDVVGNTISTLKQTYPGKEVMILETGYQWTSANDDSANNILSAVYPGYTPPTPARQKQWMIDLAQTVIDHGGKGLIYWEPAWVSTNCFTRFGKGSNWDNATFFDFNSNLQESGGIGWMSYPYVFTSAVHDVNTTSDHLEVFQAGNEIIFKRNDASILNETFKIDILSIDGKKINGFNFNPDWRNDMMRLKMPELAQGCYFISGFQKDNFLFSKMLITITY</sequence>
<dbReference type="Gene3D" id="3.20.20.80">
    <property type="entry name" value="Glycosidases"/>
    <property type="match status" value="1"/>
</dbReference>
<comment type="similarity">
    <text evidence="1 4">Belongs to the glycosyl hydrolase 53 family.</text>
</comment>
<dbReference type="EMBL" id="JADKGY010000001">
    <property type="protein sequence ID" value="MBK9981935.1"/>
    <property type="molecule type" value="Genomic_DNA"/>
</dbReference>
<accession>A0A9D7SUG3</accession>
<dbReference type="InterPro" id="IPR017853">
    <property type="entry name" value="GH"/>
</dbReference>
<proteinExistence type="inferred from homology"/>
<reference evidence="5 6" key="1">
    <citation type="submission" date="2020-10" db="EMBL/GenBank/DDBJ databases">
        <title>Connecting structure to function with the recovery of over 1000 high-quality activated sludge metagenome-assembled genomes encoding full-length rRNA genes using long-read sequencing.</title>
        <authorList>
            <person name="Singleton C.M."/>
            <person name="Petriglieri F."/>
            <person name="Kristensen J.M."/>
            <person name="Kirkegaard R.H."/>
            <person name="Michaelsen T.Y."/>
            <person name="Andersen M.H."/>
            <person name="Karst S.M."/>
            <person name="Dueholm M.S."/>
            <person name="Nielsen P.H."/>
            <person name="Albertsen M."/>
        </authorList>
    </citation>
    <scope>NUCLEOTIDE SEQUENCE [LARGE SCALE GENOMIC DNA]</scope>
    <source>
        <strain evidence="5">Ribe_18-Q3-R11-54_MAXAC.273</strain>
    </source>
</reference>
<evidence type="ECO:0000256" key="1">
    <source>
        <dbReference type="ARBA" id="ARBA00010687"/>
    </source>
</evidence>
<dbReference type="EC" id="3.2.1.89" evidence="4"/>
<keyword evidence="2 4" id="KW-0378">Hydrolase</keyword>
<dbReference type="InterPro" id="IPR011683">
    <property type="entry name" value="Glyco_hydro_53"/>
</dbReference>
<evidence type="ECO:0000256" key="4">
    <source>
        <dbReference type="RuleBase" id="RU361192"/>
    </source>
</evidence>
<dbReference type="SUPFAM" id="SSF51445">
    <property type="entry name" value="(Trans)glycosidases"/>
    <property type="match status" value="1"/>
</dbReference>
<dbReference type="GO" id="GO:0031218">
    <property type="term" value="F:arabinogalactan endo-1,4-beta-galactosidase activity"/>
    <property type="evidence" value="ECO:0007669"/>
    <property type="project" value="UniProtKB-EC"/>
</dbReference>
<dbReference type="AlphaFoldDB" id="A0A9D7SUG3"/>
<dbReference type="PANTHER" id="PTHR34983">
    <property type="entry name" value="ARABINOGALACTAN ENDO-BETA-1,4-GALACTANASE A"/>
    <property type="match status" value="1"/>
</dbReference>
<dbReference type="Pfam" id="PF07745">
    <property type="entry name" value="Glyco_hydro_53"/>
    <property type="match status" value="1"/>
</dbReference>
<comment type="catalytic activity">
    <reaction evidence="4">
        <text>The enzyme specifically hydrolyzes (1-&gt;4)-beta-D-galactosidic linkages in type I arabinogalactans.</text>
        <dbReference type="EC" id="3.2.1.89"/>
    </reaction>
</comment>
<evidence type="ECO:0000256" key="3">
    <source>
        <dbReference type="ARBA" id="ARBA00023295"/>
    </source>
</evidence>
<comment type="caution">
    <text evidence="5">The sequence shown here is derived from an EMBL/GenBank/DDBJ whole genome shotgun (WGS) entry which is preliminary data.</text>
</comment>
<dbReference type="PANTHER" id="PTHR34983:SF2">
    <property type="entry name" value="ENDO-BETA-1,4-GALACTANASE"/>
    <property type="match status" value="1"/>
</dbReference>
<evidence type="ECO:0000313" key="5">
    <source>
        <dbReference type="EMBL" id="MBK9981935.1"/>
    </source>
</evidence>
<organism evidence="5 6">
    <name type="scientific">Candidatus Opimibacter skivensis</name>
    <dbReference type="NCBI Taxonomy" id="2982028"/>
    <lineage>
        <taxon>Bacteria</taxon>
        <taxon>Pseudomonadati</taxon>
        <taxon>Bacteroidota</taxon>
        <taxon>Saprospiria</taxon>
        <taxon>Saprospirales</taxon>
        <taxon>Saprospiraceae</taxon>
        <taxon>Candidatus Opimibacter</taxon>
    </lineage>
</organism>
<evidence type="ECO:0000256" key="2">
    <source>
        <dbReference type="ARBA" id="ARBA00022801"/>
    </source>
</evidence>
<protein>
    <recommendedName>
        <fullName evidence="4">Arabinogalactan endo-beta-1,4-galactanase</fullName>
        <ecNumber evidence="4">3.2.1.89</ecNumber>
    </recommendedName>
</protein>
<dbReference type="GO" id="GO:0045490">
    <property type="term" value="P:pectin catabolic process"/>
    <property type="evidence" value="ECO:0007669"/>
    <property type="project" value="TreeGrafter"/>
</dbReference>
<name>A0A9D7SUG3_9BACT</name>
<evidence type="ECO:0000313" key="6">
    <source>
        <dbReference type="Proteomes" id="UP000808337"/>
    </source>
</evidence>
<keyword evidence="3 4" id="KW-0326">Glycosidase</keyword>
<dbReference type="GO" id="GO:0015926">
    <property type="term" value="F:glucosidase activity"/>
    <property type="evidence" value="ECO:0007669"/>
    <property type="project" value="InterPro"/>
</dbReference>
<gene>
    <name evidence="5" type="ORF">IPP15_05835</name>
</gene>
<dbReference type="Proteomes" id="UP000808337">
    <property type="component" value="Unassembled WGS sequence"/>
</dbReference>